<feature type="domain" description="FAD-binding PCMH-type" evidence="6">
    <location>
        <begin position="113"/>
        <end position="273"/>
    </location>
</feature>
<evidence type="ECO:0000256" key="3">
    <source>
        <dbReference type="ARBA" id="ARBA00022630"/>
    </source>
</evidence>
<dbReference type="GO" id="GO:0071949">
    <property type="term" value="F:FAD binding"/>
    <property type="evidence" value="ECO:0007669"/>
    <property type="project" value="InterPro"/>
</dbReference>
<organism evidence="7 8">
    <name type="scientific">Tuber aestivum</name>
    <name type="common">summer truffle</name>
    <dbReference type="NCBI Taxonomy" id="59557"/>
    <lineage>
        <taxon>Eukaryota</taxon>
        <taxon>Fungi</taxon>
        <taxon>Dikarya</taxon>
        <taxon>Ascomycota</taxon>
        <taxon>Pezizomycotina</taxon>
        <taxon>Pezizomycetes</taxon>
        <taxon>Pezizales</taxon>
        <taxon>Tuberaceae</taxon>
        <taxon>Tuber</taxon>
    </lineage>
</organism>
<dbReference type="PANTHER" id="PTHR42973:SF39">
    <property type="entry name" value="FAD-BINDING PCMH-TYPE DOMAIN-CONTAINING PROTEIN"/>
    <property type="match status" value="1"/>
</dbReference>
<keyword evidence="4" id="KW-0274">FAD</keyword>
<dbReference type="AlphaFoldDB" id="A0A292PP35"/>
<dbReference type="InterPro" id="IPR016169">
    <property type="entry name" value="FAD-bd_PCMH_sub2"/>
</dbReference>
<keyword evidence="5" id="KW-0560">Oxidoreductase</keyword>
<sequence>MALSIYIQKTNASFQHHLQSSEYDPVGAAVKMLTSTFCLLTSFLATLARASKVPVTSNFSNTPAISNIAVADEPPVGSIVRTELSPLLSKSGEISLPSDGDSWRRRSRGYSRFQEPPLAAVIIPKDEDDILTAMKYAQESKKVLLVKGGGNGLAKMSHLRDLIMLDLSEMSKVTLNMEARTMAVQPGARVEEMLEEIAHKKFRSPFPTGDCVGIIGVTLGGDHGVFDCEYGLMSDNLVSVKMITAKGERSFSMRLRTQISSGGSKVRETTSFL</sequence>
<evidence type="ECO:0000256" key="5">
    <source>
        <dbReference type="ARBA" id="ARBA00023002"/>
    </source>
</evidence>
<evidence type="ECO:0000313" key="8">
    <source>
        <dbReference type="Proteomes" id="UP001412239"/>
    </source>
</evidence>
<protein>
    <recommendedName>
        <fullName evidence="6">FAD-binding PCMH-type domain-containing protein</fullName>
    </recommendedName>
</protein>
<dbReference type="EMBL" id="LN891083">
    <property type="protein sequence ID" value="CUS09412.1"/>
    <property type="molecule type" value="Genomic_DNA"/>
</dbReference>
<name>A0A292PP35_9PEZI</name>
<comment type="cofactor">
    <cofactor evidence="1">
        <name>FAD</name>
        <dbReference type="ChEBI" id="CHEBI:57692"/>
    </cofactor>
</comment>
<evidence type="ECO:0000256" key="1">
    <source>
        <dbReference type="ARBA" id="ARBA00001974"/>
    </source>
</evidence>
<evidence type="ECO:0000259" key="6">
    <source>
        <dbReference type="PROSITE" id="PS51387"/>
    </source>
</evidence>
<evidence type="ECO:0000256" key="4">
    <source>
        <dbReference type="ARBA" id="ARBA00022827"/>
    </source>
</evidence>
<dbReference type="InterPro" id="IPR016166">
    <property type="entry name" value="FAD-bd_PCMH"/>
</dbReference>
<comment type="similarity">
    <text evidence="2">Belongs to the oxygen-dependent FAD-linked oxidoreductase family.</text>
</comment>
<accession>A0A292PP35</accession>
<dbReference type="Pfam" id="PF01565">
    <property type="entry name" value="FAD_binding_4"/>
    <property type="match status" value="1"/>
</dbReference>
<dbReference type="PANTHER" id="PTHR42973">
    <property type="entry name" value="BINDING OXIDOREDUCTASE, PUTATIVE (AFU_ORTHOLOGUE AFUA_1G17690)-RELATED"/>
    <property type="match status" value="1"/>
</dbReference>
<gene>
    <name evidence="7" type="ORF">GSTUAT00006534001</name>
</gene>
<dbReference type="Gene3D" id="3.30.465.10">
    <property type="match status" value="1"/>
</dbReference>
<dbReference type="InterPro" id="IPR050416">
    <property type="entry name" value="FAD-linked_Oxidoreductase"/>
</dbReference>
<dbReference type="Proteomes" id="UP001412239">
    <property type="component" value="Unassembled WGS sequence"/>
</dbReference>
<proteinExistence type="inferred from homology"/>
<keyword evidence="8" id="KW-1185">Reference proteome</keyword>
<dbReference type="GO" id="GO:0016491">
    <property type="term" value="F:oxidoreductase activity"/>
    <property type="evidence" value="ECO:0007669"/>
    <property type="project" value="UniProtKB-KW"/>
</dbReference>
<dbReference type="InterPro" id="IPR036318">
    <property type="entry name" value="FAD-bd_PCMH-like_sf"/>
</dbReference>
<keyword evidence="3" id="KW-0285">Flavoprotein</keyword>
<evidence type="ECO:0000256" key="2">
    <source>
        <dbReference type="ARBA" id="ARBA00005466"/>
    </source>
</evidence>
<dbReference type="SUPFAM" id="SSF56176">
    <property type="entry name" value="FAD-binding/transporter-associated domain-like"/>
    <property type="match status" value="1"/>
</dbReference>
<reference evidence="7" key="1">
    <citation type="submission" date="2015-10" db="EMBL/GenBank/DDBJ databases">
        <authorList>
            <person name="Regsiter A."/>
            <person name="william w."/>
        </authorList>
    </citation>
    <scope>NUCLEOTIDE SEQUENCE</scope>
    <source>
        <strain evidence="7">Montdore</strain>
    </source>
</reference>
<dbReference type="PROSITE" id="PS51387">
    <property type="entry name" value="FAD_PCMH"/>
    <property type="match status" value="1"/>
</dbReference>
<dbReference type="InterPro" id="IPR006094">
    <property type="entry name" value="Oxid_FAD_bind_N"/>
</dbReference>
<evidence type="ECO:0000313" key="7">
    <source>
        <dbReference type="EMBL" id="CUS09412.1"/>
    </source>
</evidence>